<keyword evidence="2 4" id="KW-0479">Metal-binding</keyword>
<evidence type="ECO:0000313" key="8">
    <source>
        <dbReference type="EMBL" id="SCC81561.1"/>
    </source>
</evidence>
<comment type="catalytic activity">
    <reaction evidence="4">
        <text>alpha-D-ribose 1-phosphate = D-ribose 5-phosphate</text>
        <dbReference type="Rhea" id="RHEA:18793"/>
        <dbReference type="ChEBI" id="CHEBI:57720"/>
        <dbReference type="ChEBI" id="CHEBI:78346"/>
        <dbReference type="EC" id="5.4.2.7"/>
    </reaction>
</comment>
<comment type="cofactor">
    <cofactor evidence="4">
        <name>Mn(2+)</name>
        <dbReference type="ChEBI" id="CHEBI:29035"/>
    </cofactor>
    <text evidence="4">Binds 2 manganese ions.</text>
</comment>
<dbReference type="STRING" id="1653334.GA0071312_2507"/>
<dbReference type="InterPro" id="IPR010045">
    <property type="entry name" value="DeoB"/>
</dbReference>
<dbReference type="Gene3D" id="3.30.70.1250">
    <property type="entry name" value="Phosphopentomutase"/>
    <property type="match status" value="1"/>
</dbReference>
<evidence type="ECO:0000256" key="3">
    <source>
        <dbReference type="ARBA" id="ARBA00023211"/>
    </source>
</evidence>
<dbReference type="InterPro" id="IPR017850">
    <property type="entry name" value="Alkaline_phosphatase_core_sf"/>
</dbReference>
<dbReference type="PANTHER" id="PTHR21110:SF0">
    <property type="entry name" value="PHOSPHOPENTOMUTASE"/>
    <property type="match status" value="1"/>
</dbReference>
<dbReference type="PATRIC" id="fig|1653334.4.peg.1464"/>
<dbReference type="NCBIfam" id="TIGR01696">
    <property type="entry name" value="deoB"/>
    <property type="match status" value="1"/>
</dbReference>
<dbReference type="InterPro" id="IPR006124">
    <property type="entry name" value="Metalloenzyme"/>
</dbReference>
<evidence type="ECO:0000256" key="2">
    <source>
        <dbReference type="ARBA" id="ARBA00022723"/>
    </source>
</evidence>
<proteinExistence type="inferred from homology"/>
<dbReference type="InterPro" id="IPR024052">
    <property type="entry name" value="Phosphopentomutase_DeoB_cap_sf"/>
</dbReference>
<protein>
    <recommendedName>
        <fullName evidence="4 5">Phosphopentomutase</fullName>
        <ecNumber evidence="4 5">5.4.2.7</ecNumber>
    </recommendedName>
    <alternativeName>
        <fullName evidence="4">Phosphodeoxyribomutase</fullName>
    </alternativeName>
</protein>
<evidence type="ECO:0000256" key="5">
    <source>
        <dbReference type="NCBIfam" id="TIGR01696"/>
    </source>
</evidence>
<feature type="binding site" evidence="4">
    <location>
        <position position="14"/>
    </location>
    <ligand>
        <name>Mn(2+)</name>
        <dbReference type="ChEBI" id="CHEBI:29035"/>
        <label>1</label>
    </ligand>
</feature>
<evidence type="ECO:0000313" key="9">
    <source>
        <dbReference type="Proteomes" id="UP000050497"/>
    </source>
</evidence>
<dbReference type="GO" id="GO:0043094">
    <property type="term" value="P:metabolic compound salvage"/>
    <property type="evidence" value="ECO:0007669"/>
    <property type="project" value="UniProtKB-UniRule"/>
</dbReference>
<dbReference type="EC" id="5.4.2.7" evidence="4 5"/>
<organism evidence="7 9">
    <name type="scientific">Saliniramus fredricksonii</name>
    <dbReference type="NCBI Taxonomy" id="1653334"/>
    <lineage>
        <taxon>Bacteria</taxon>
        <taxon>Pseudomonadati</taxon>
        <taxon>Pseudomonadota</taxon>
        <taxon>Alphaproteobacteria</taxon>
        <taxon>Hyphomicrobiales</taxon>
        <taxon>Salinarimonadaceae</taxon>
        <taxon>Saliniramus</taxon>
    </lineage>
</organism>
<dbReference type="EMBL" id="LJSX01000004">
    <property type="protein sequence ID" value="KPQ11943.1"/>
    <property type="molecule type" value="Genomic_DNA"/>
</dbReference>
<dbReference type="EMBL" id="FMBM01000002">
    <property type="protein sequence ID" value="SCC81561.1"/>
    <property type="molecule type" value="Genomic_DNA"/>
</dbReference>
<comment type="subcellular location">
    <subcellularLocation>
        <location evidence="4">Cytoplasm</location>
    </subcellularLocation>
</comment>
<comment type="function">
    <text evidence="4">Isomerase that catalyzes the conversion of deoxy-ribose 1-phosphate (dRib-1-P) and ribose 1-phosphate (Rib-1-P) to deoxy-ribose 5-phosphate (dRib-5-P) and ribose 5-phosphate (Rib-5-P), respectively.</text>
</comment>
<dbReference type="SUPFAM" id="SSF53649">
    <property type="entry name" value="Alkaline phosphatase-like"/>
    <property type="match status" value="1"/>
</dbReference>
<comment type="pathway">
    <text evidence="4">Carbohydrate degradation; 2-deoxy-D-ribose 1-phosphate degradation; D-glyceraldehyde 3-phosphate and acetaldehyde from 2-deoxy-alpha-D-ribose 1-phosphate: step 1/2.</text>
</comment>
<dbReference type="PANTHER" id="PTHR21110">
    <property type="entry name" value="PHOSPHOPENTOMUTASE"/>
    <property type="match status" value="1"/>
</dbReference>
<dbReference type="NCBIfam" id="NF003766">
    <property type="entry name" value="PRK05362.1"/>
    <property type="match status" value="1"/>
</dbReference>
<dbReference type="GO" id="GO:0030145">
    <property type="term" value="F:manganese ion binding"/>
    <property type="evidence" value="ECO:0007669"/>
    <property type="project" value="UniProtKB-UniRule"/>
</dbReference>
<reference evidence="8 10" key="2">
    <citation type="submission" date="2016-08" db="EMBL/GenBank/DDBJ databases">
        <authorList>
            <person name="Varghese N."/>
            <person name="Submissions Spin"/>
        </authorList>
    </citation>
    <scope>NUCLEOTIDE SEQUENCE [LARGE SCALE GENOMIC DNA]</scope>
    <source>
        <strain evidence="8 10">HL-109</strain>
    </source>
</reference>
<keyword evidence="4" id="KW-0413">Isomerase</keyword>
<dbReference type="CDD" id="cd16009">
    <property type="entry name" value="PPM"/>
    <property type="match status" value="1"/>
</dbReference>
<dbReference type="GO" id="GO:0000287">
    <property type="term" value="F:magnesium ion binding"/>
    <property type="evidence" value="ECO:0007669"/>
    <property type="project" value="UniProtKB-UniRule"/>
</dbReference>
<dbReference type="PIRSF" id="PIRSF001491">
    <property type="entry name" value="Ppentomutase"/>
    <property type="match status" value="1"/>
</dbReference>
<dbReference type="Proteomes" id="UP000050497">
    <property type="component" value="Unassembled WGS sequence"/>
</dbReference>
<name>A0A0P7X9P1_9HYPH</name>
<dbReference type="GO" id="GO:0008973">
    <property type="term" value="F:phosphopentomutase activity"/>
    <property type="evidence" value="ECO:0007669"/>
    <property type="project" value="UniProtKB-UniRule"/>
</dbReference>
<evidence type="ECO:0000256" key="1">
    <source>
        <dbReference type="ARBA" id="ARBA00010373"/>
    </source>
</evidence>
<dbReference type="RefSeq" id="WP_074445237.1">
    <property type="nucleotide sequence ID" value="NZ_FMBM01000002.1"/>
</dbReference>
<comment type="catalytic activity">
    <reaction evidence="4">
        <text>2-deoxy-alpha-D-ribose 1-phosphate = 2-deoxy-D-ribose 5-phosphate</text>
        <dbReference type="Rhea" id="RHEA:27658"/>
        <dbReference type="ChEBI" id="CHEBI:57259"/>
        <dbReference type="ChEBI" id="CHEBI:62877"/>
        <dbReference type="EC" id="5.4.2.7"/>
    </reaction>
</comment>
<dbReference type="AlphaFoldDB" id="A0A0P7X9P1"/>
<feature type="binding site" evidence="4">
    <location>
        <position position="350"/>
    </location>
    <ligand>
        <name>Mn(2+)</name>
        <dbReference type="ChEBI" id="CHEBI:29035"/>
        <label>1</label>
    </ligand>
</feature>
<dbReference type="UniPathway" id="UPA00087">
    <property type="reaction ID" value="UER00173"/>
</dbReference>
<dbReference type="OrthoDB" id="9769930at2"/>
<accession>A0A0P7X9P1</accession>
<dbReference type="Pfam" id="PF01676">
    <property type="entry name" value="Metalloenzyme"/>
    <property type="match status" value="1"/>
</dbReference>
<feature type="domain" description="Metalloenzyme" evidence="6">
    <location>
        <begin position="6"/>
        <end position="400"/>
    </location>
</feature>
<keyword evidence="3 4" id="KW-0464">Manganese</keyword>
<keyword evidence="10" id="KW-1185">Reference proteome</keyword>
<dbReference type="GO" id="GO:0005829">
    <property type="term" value="C:cytosol"/>
    <property type="evidence" value="ECO:0007669"/>
    <property type="project" value="TreeGrafter"/>
</dbReference>
<comment type="caution">
    <text evidence="7">The sequence shown here is derived from an EMBL/GenBank/DDBJ whole genome shotgun (WGS) entry which is preliminary data.</text>
</comment>
<dbReference type="Proteomes" id="UP000182800">
    <property type="component" value="Unassembled WGS sequence"/>
</dbReference>
<reference evidence="7 9" key="1">
    <citation type="submission" date="2015-09" db="EMBL/GenBank/DDBJ databases">
        <title>Identification and resolution of microdiversity through metagenomic sequencing of parallel consortia.</title>
        <authorList>
            <person name="Nelson W.C."/>
            <person name="Romine M.F."/>
            <person name="Lindemann S.R."/>
        </authorList>
    </citation>
    <scope>NUCLEOTIDE SEQUENCE [LARGE SCALE GENOMIC DNA]</scope>
    <source>
        <strain evidence="7">HL-109</strain>
    </source>
</reference>
<dbReference type="HAMAP" id="MF_00740">
    <property type="entry name" value="Phosphopentomut"/>
    <property type="match status" value="1"/>
</dbReference>
<dbReference type="GO" id="GO:0006015">
    <property type="term" value="P:5-phosphoribose 1-diphosphate biosynthetic process"/>
    <property type="evidence" value="ECO:0007669"/>
    <property type="project" value="UniProtKB-UniPathway"/>
</dbReference>
<dbReference type="GO" id="GO:0009117">
    <property type="term" value="P:nucleotide metabolic process"/>
    <property type="evidence" value="ECO:0007669"/>
    <property type="project" value="UniProtKB-UniRule"/>
</dbReference>
<sequence length="413" mass="44026">MSVPHKRALLIVLDSVGIGGAPDAAAYGDEGANTLGHITQGCAGGAGDRCGLRAGPLHLPNLARLGLGHAMRGASGETYPDLMRDGEPAGLRGHAVETSRGKDSPSGHWEIAGCPVDFDWGYFPDTQPTFPQWLTDALISEARLPGILGNRHSPGTAIVEQWGPEHLRTGKPICYTSVDSVLQIAAHEEQFGLERLYETCRIARRLCDPLKIGRIIARPFKGDPRSGFSRTANRKDFAIPPPEGTIFDRLHDAGRAVISVGKIGDIFAHRHTGEEVKPSGDDACLSAAIAALDRLPPGGLIFTNLVDFDSDYGHRRDLPGYAAALESFDRRVPEIEAALAPGDLCVLAADHGNDPTWRGTDHTREQVPIIGFGPGLTGATVGQRESFADIGASIADWLGVAPPRHGRPFPIIA</sequence>
<feature type="binding site" evidence="4">
    <location>
        <position position="362"/>
    </location>
    <ligand>
        <name>Mn(2+)</name>
        <dbReference type="ChEBI" id="CHEBI:29035"/>
        <label>2</label>
    </ligand>
</feature>
<feature type="binding site" evidence="4">
    <location>
        <position position="309"/>
    </location>
    <ligand>
        <name>Mn(2+)</name>
        <dbReference type="ChEBI" id="CHEBI:29035"/>
        <label>2</label>
    </ligand>
</feature>
<dbReference type="SUPFAM" id="SSF143856">
    <property type="entry name" value="DeoB insert domain-like"/>
    <property type="match status" value="1"/>
</dbReference>
<evidence type="ECO:0000259" key="6">
    <source>
        <dbReference type="Pfam" id="PF01676"/>
    </source>
</evidence>
<dbReference type="Gene3D" id="3.40.720.10">
    <property type="entry name" value="Alkaline Phosphatase, subunit A"/>
    <property type="match status" value="1"/>
</dbReference>
<feature type="binding site" evidence="4">
    <location>
        <position position="314"/>
    </location>
    <ligand>
        <name>Mn(2+)</name>
        <dbReference type="ChEBI" id="CHEBI:29035"/>
        <label>2</label>
    </ligand>
</feature>
<feature type="binding site" evidence="4">
    <location>
        <position position="351"/>
    </location>
    <ligand>
        <name>Mn(2+)</name>
        <dbReference type="ChEBI" id="CHEBI:29035"/>
        <label>1</label>
    </ligand>
</feature>
<evidence type="ECO:0000313" key="10">
    <source>
        <dbReference type="Proteomes" id="UP000182800"/>
    </source>
</evidence>
<gene>
    <name evidence="4 7" type="primary">deoB</name>
    <name evidence="8" type="ORF">GA0071312_2507</name>
    <name evidence="7" type="ORF">HLUCCO17_03880</name>
</gene>
<keyword evidence="4" id="KW-0963">Cytoplasm</keyword>
<evidence type="ECO:0000256" key="4">
    <source>
        <dbReference type="HAMAP-Rule" id="MF_00740"/>
    </source>
</evidence>
<dbReference type="GO" id="GO:0006018">
    <property type="term" value="P:2-deoxyribose 1-phosphate catabolic process"/>
    <property type="evidence" value="ECO:0007669"/>
    <property type="project" value="UniProtKB-UniRule"/>
</dbReference>
<comment type="similarity">
    <text evidence="1 4">Belongs to the phosphopentomutase family.</text>
</comment>
<evidence type="ECO:0000313" key="7">
    <source>
        <dbReference type="EMBL" id="KPQ11943.1"/>
    </source>
</evidence>